<dbReference type="InterPro" id="IPR009659">
    <property type="entry name" value="DUF1249"/>
</dbReference>
<dbReference type="AlphaFoldDB" id="W9V9V5"/>
<protein>
    <recommendedName>
        <fullName evidence="3">DUF1249 domain-containing protein</fullName>
    </recommendedName>
</protein>
<organism evidence="1 2">
    <name type="scientific">Imhoffiella purpurea</name>
    <dbReference type="NCBI Taxonomy" id="1249627"/>
    <lineage>
        <taxon>Bacteria</taxon>
        <taxon>Pseudomonadati</taxon>
        <taxon>Pseudomonadota</taxon>
        <taxon>Gammaproteobacteria</taxon>
        <taxon>Chromatiales</taxon>
        <taxon>Chromatiaceae</taxon>
        <taxon>Imhoffiella</taxon>
    </lineage>
</organism>
<dbReference type="PATRIC" id="fig|1249627.3.peg.3522"/>
<dbReference type="eggNOG" id="COG3151">
    <property type="taxonomic scope" value="Bacteria"/>
</dbReference>
<dbReference type="OrthoDB" id="9793663at2"/>
<dbReference type="STRING" id="1249627.D779_3446"/>
<comment type="caution">
    <text evidence="1">The sequence shown here is derived from an EMBL/GenBank/DDBJ whole genome shotgun (WGS) entry which is preliminary data.</text>
</comment>
<dbReference type="PANTHER" id="PTHR38774">
    <property type="entry name" value="CYTOPLASMIC PROTEIN-RELATED"/>
    <property type="match status" value="1"/>
</dbReference>
<name>W9V9V5_9GAMM</name>
<keyword evidence="2" id="KW-1185">Reference proteome</keyword>
<dbReference type="Proteomes" id="UP000019460">
    <property type="component" value="Unassembled WGS sequence"/>
</dbReference>
<sequence length="171" mass="18956">MQPFNPSWSVAKLCSARPTVGALMVLCEENYRLLSRLAPNLCRESGVLVSRQSGTMDLHLHILEQSPYTTEIRLTYLFDAQASSTGAADPDAHLRVYHDARQVELLDLQQAVLPLRVRYAPPALADKWQANLFLSKWLDFCLKAGHGFGRIHGFASASGEDLCGEICLARS</sequence>
<evidence type="ECO:0000313" key="1">
    <source>
        <dbReference type="EMBL" id="EXJ13691.1"/>
    </source>
</evidence>
<gene>
    <name evidence="1" type="ORF">D779_3446</name>
</gene>
<reference evidence="1 2" key="1">
    <citation type="submission" date="2012-11" db="EMBL/GenBank/DDBJ databases">
        <title>Genome assembly of Thiorhodococcus sp. AK35.</title>
        <authorList>
            <person name="Nupur N."/>
            <person name="Khatri I."/>
            <person name="Subramanian S."/>
            <person name="Pinnaka A."/>
        </authorList>
    </citation>
    <scope>NUCLEOTIDE SEQUENCE [LARGE SCALE GENOMIC DNA]</scope>
    <source>
        <strain evidence="1 2">AK35</strain>
    </source>
</reference>
<accession>W9V9V5</accession>
<dbReference type="EMBL" id="AONC01000061">
    <property type="protein sequence ID" value="EXJ13691.1"/>
    <property type="molecule type" value="Genomic_DNA"/>
</dbReference>
<proteinExistence type="predicted"/>
<dbReference type="PANTHER" id="PTHR38774:SF1">
    <property type="entry name" value="CYTOPLASMIC PROTEIN"/>
    <property type="match status" value="1"/>
</dbReference>
<dbReference type="Pfam" id="PF06853">
    <property type="entry name" value="DUF1249"/>
    <property type="match status" value="1"/>
</dbReference>
<evidence type="ECO:0008006" key="3">
    <source>
        <dbReference type="Google" id="ProtNLM"/>
    </source>
</evidence>
<evidence type="ECO:0000313" key="2">
    <source>
        <dbReference type="Proteomes" id="UP000019460"/>
    </source>
</evidence>